<feature type="domain" description="RNA polymerase sigma-70 region 2" evidence="5">
    <location>
        <begin position="15"/>
        <end position="80"/>
    </location>
</feature>
<dbReference type="InterPro" id="IPR039425">
    <property type="entry name" value="RNA_pol_sigma-70-like"/>
</dbReference>
<keyword evidence="2" id="KW-0805">Transcription regulation</keyword>
<evidence type="ECO:0000313" key="8">
    <source>
        <dbReference type="Proteomes" id="UP000054683"/>
    </source>
</evidence>
<dbReference type="PANTHER" id="PTHR43133:SF63">
    <property type="entry name" value="RNA POLYMERASE SIGMA FACTOR FECI-RELATED"/>
    <property type="match status" value="1"/>
</dbReference>
<dbReference type="SUPFAM" id="SSF88659">
    <property type="entry name" value="Sigma3 and sigma4 domains of RNA polymerase sigma factors"/>
    <property type="match status" value="1"/>
</dbReference>
<sequence length="170" mass="19138">MPANKSPLHGDVQTLYSNHHGWLQAWLRKKLGCAHRAADLAHDTFVRLLARDEPFALDEPRAFLTTVAQRVLFNHWRREQIERAYLEALAHRPEALVSSPEERTVLLETLCEIDARLSGLPVAVKRAFLLAQLDGASHADIATQLKISISTVKRHLVRAGAQCFFALSME</sequence>
<dbReference type="Pfam" id="PF04542">
    <property type="entry name" value="Sigma70_r2"/>
    <property type="match status" value="1"/>
</dbReference>
<dbReference type="RefSeq" id="WP_062092061.1">
    <property type="nucleotide sequence ID" value="NZ_FCOK02000089.1"/>
</dbReference>
<feature type="domain" description="RNA polymerase sigma factor 70 region 4 type 2" evidence="6">
    <location>
        <begin position="112"/>
        <end position="159"/>
    </location>
</feature>
<comment type="similarity">
    <text evidence="1">Belongs to the sigma-70 factor family. ECF subfamily.</text>
</comment>
<dbReference type="Gene3D" id="1.10.10.10">
    <property type="entry name" value="Winged helix-like DNA-binding domain superfamily/Winged helix DNA-binding domain"/>
    <property type="match status" value="1"/>
</dbReference>
<dbReference type="AlphaFoldDB" id="A0A158JGN7"/>
<evidence type="ECO:0000313" key="7">
    <source>
        <dbReference type="EMBL" id="SAL68048.1"/>
    </source>
</evidence>
<proteinExistence type="inferred from homology"/>
<reference evidence="7 8" key="1">
    <citation type="submission" date="2016-01" db="EMBL/GenBank/DDBJ databases">
        <authorList>
            <person name="Oliw E.H."/>
        </authorList>
    </citation>
    <scope>NUCLEOTIDE SEQUENCE [LARGE SCALE GENOMIC DNA]</scope>
    <source>
        <strain evidence="7">LMG 27134</strain>
    </source>
</reference>
<dbReference type="InterPro" id="IPR014284">
    <property type="entry name" value="RNA_pol_sigma-70_dom"/>
</dbReference>
<keyword evidence="3" id="KW-0731">Sigma factor</keyword>
<dbReference type="PANTHER" id="PTHR43133">
    <property type="entry name" value="RNA POLYMERASE ECF-TYPE SIGMA FACTO"/>
    <property type="match status" value="1"/>
</dbReference>
<evidence type="ECO:0000259" key="5">
    <source>
        <dbReference type="Pfam" id="PF04542"/>
    </source>
</evidence>
<dbReference type="InterPro" id="IPR013324">
    <property type="entry name" value="RNA_pol_sigma_r3/r4-like"/>
</dbReference>
<dbReference type="NCBIfam" id="NF009180">
    <property type="entry name" value="PRK12528.1"/>
    <property type="match status" value="1"/>
</dbReference>
<keyword evidence="4" id="KW-0804">Transcription</keyword>
<evidence type="ECO:0000256" key="1">
    <source>
        <dbReference type="ARBA" id="ARBA00010641"/>
    </source>
</evidence>
<dbReference type="GO" id="GO:0016987">
    <property type="term" value="F:sigma factor activity"/>
    <property type="evidence" value="ECO:0007669"/>
    <property type="project" value="UniProtKB-KW"/>
</dbReference>
<dbReference type="InterPro" id="IPR007627">
    <property type="entry name" value="RNA_pol_sigma70_r2"/>
</dbReference>
<name>A0A158JGN7_9BURK</name>
<dbReference type="InterPro" id="IPR036388">
    <property type="entry name" value="WH-like_DNA-bd_sf"/>
</dbReference>
<dbReference type="EMBL" id="FCOK02000089">
    <property type="protein sequence ID" value="SAL68048.1"/>
    <property type="molecule type" value="Genomic_DNA"/>
</dbReference>
<evidence type="ECO:0000256" key="2">
    <source>
        <dbReference type="ARBA" id="ARBA00023015"/>
    </source>
</evidence>
<dbReference type="Proteomes" id="UP000054683">
    <property type="component" value="Unassembled WGS sequence"/>
</dbReference>
<dbReference type="Pfam" id="PF08281">
    <property type="entry name" value="Sigma70_r4_2"/>
    <property type="match status" value="1"/>
</dbReference>
<dbReference type="GO" id="GO:0006352">
    <property type="term" value="P:DNA-templated transcription initiation"/>
    <property type="evidence" value="ECO:0007669"/>
    <property type="project" value="InterPro"/>
</dbReference>
<evidence type="ECO:0000256" key="4">
    <source>
        <dbReference type="ARBA" id="ARBA00023163"/>
    </source>
</evidence>
<dbReference type="InterPro" id="IPR013249">
    <property type="entry name" value="RNA_pol_sigma70_r4_t2"/>
</dbReference>
<dbReference type="InterPro" id="IPR013325">
    <property type="entry name" value="RNA_pol_sigma_r2"/>
</dbReference>
<accession>A0A158JGN7</accession>
<dbReference type="GO" id="GO:0003677">
    <property type="term" value="F:DNA binding"/>
    <property type="evidence" value="ECO:0007669"/>
    <property type="project" value="InterPro"/>
</dbReference>
<evidence type="ECO:0000256" key="3">
    <source>
        <dbReference type="ARBA" id="ARBA00023082"/>
    </source>
</evidence>
<dbReference type="Gene3D" id="1.10.1740.10">
    <property type="match status" value="1"/>
</dbReference>
<dbReference type="OrthoDB" id="8654550at2"/>
<dbReference type="NCBIfam" id="TIGR02937">
    <property type="entry name" value="sigma70-ECF"/>
    <property type="match status" value="1"/>
</dbReference>
<gene>
    <name evidence="7" type="ORF">AWB69_07923</name>
</gene>
<dbReference type="FunFam" id="1.10.1740.10:FF:000009">
    <property type="entry name" value="RNA polymerase sigma factor"/>
    <property type="match status" value="1"/>
</dbReference>
<organism evidence="7 8">
    <name type="scientific">Caballeronia udeis</name>
    <dbReference type="NCBI Taxonomy" id="1232866"/>
    <lineage>
        <taxon>Bacteria</taxon>
        <taxon>Pseudomonadati</taxon>
        <taxon>Pseudomonadota</taxon>
        <taxon>Betaproteobacteria</taxon>
        <taxon>Burkholderiales</taxon>
        <taxon>Burkholderiaceae</taxon>
        <taxon>Caballeronia</taxon>
    </lineage>
</organism>
<dbReference type="SUPFAM" id="SSF88946">
    <property type="entry name" value="Sigma2 domain of RNA polymerase sigma factors"/>
    <property type="match status" value="1"/>
</dbReference>
<protein>
    <submittedName>
        <fullName evidence="7">RNA polymerase sigma factor</fullName>
    </submittedName>
</protein>
<evidence type="ECO:0000259" key="6">
    <source>
        <dbReference type="Pfam" id="PF08281"/>
    </source>
</evidence>